<proteinExistence type="predicted"/>
<dbReference type="Gramene" id="KCW86746">
    <property type="protein sequence ID" value="KCW86746"/>
    <property type="gene ID" value="EUGRSUZ_B03356"/>
</dbReference>
<dbReference type="AlphaFoldDB" id="A0A059D8K1"/>
<evidence type="ECO:0008006" key="5">
    <source>
        <dbReference type="Google" id="ProtNLM"/>
    </source>
</evidence>
<gene>
    <name evidence="4" type="ORF">EUGRSUZ_B03356</name>
</gene>
<accession>A0A059D8K1</accession>
<organism evidence="4">
    <name type="scientific">Eucalyptus grandis</name>
    <name type="common">Flooded gum</name>
    <dbReference type="NCBI Taxonomy" id="71139"/>
    <lineage>
        <taxon>Eukaryota</taxon>
        <taxon>Viridiplantae</taxon>
        <taxon>Streptophyta</taxon>
        <taxon>Embryophyta</taxon>
        <taxon>Tracheophyta</taxon>
        <taxon>Spermatophyta</taxon>
        <taxon>Magnoliopsida</taxon>
        <taxon>eudicotyledons</taxon>
        <taxon>Gunneridae</taxon>
        <taxon>Pentapetalae</taxon>
        <taxon>rosids</taxon>
        <taxon>malvids</taxon>
        <taxon>Myrtales</taxon>
        <taxon>Myrtaceae</taxon>
        <taxon>Myrtoideae</taxon>
        <taxon>Eucalypteae</taxon>
        <taxon>Eucalyptus</taxon>
    </lineage>
</organism>
<dbReference type="PANTHER" id="PTHR33124:SF9">
    <property type="entry name" value="TRANSCRIPTION FACTOR"/>
    <property type="match status" value="1"/>
</dbReference>
<dbReference type="PANTHER" id="PTHR33124">
    <property type="entry name" value="TRANSCRIPTION FACTOR IBH1-LIKE 1"/>
    <property type="match status" value="1"/>
</dbReference>
<evidence type="ECO:0000313" key="4">
    <source>
        <dbReference type="EMBL" id="KCW86746.1"/>
    </source>
</evidence>
<evidence type="ECO:0000256" key="2">
    <source>
        <dbReference type="ARBA" id="ARBA00023163"/>
    </source>
</evidence>
<dbReference type="EMBL" id="KK198754">
    <property type="protein sequence ID" value="KCW86746.1"/>
    <property type="molecule type" value="Genomic_DNA"/>
</dbReference>
<sequence>MRMSIRCKTFSNKPKPFPSPPRKRRPTRQAPPSSSLTTRDLTVRMKVKKLQKLVPGGQGLQPDRLLLRAADYILHLRSQVNVLQALSKIYDHI</sequence>
<reference evidence="4" key="1">
    <citation type="submission" date="2013-07" db="EMBL/GenBank/DDBJ databases">
        <title>The genome of Eucalyptus grandis.</title>
        <authorList>
            <person name="Schmutz J."/>
            <person name="Hayes R."/>
            <person name="Myburg A."/>
            <person name="Tuskan G."/>
            <person name="Grattapaglia D."/>
            <person name="Rokhsar D.S."/>
        </authorList>
    </citation>
    <scope>NUCLEOTIDE SEQUENCE</scope>
    <source>
        <tissue evidence="4">Leaf extractions</tissue>
    </source>
</reference>
<dbReference type="OrthoDB" id="1901781at2759"/>
<keyword evidence="1" id="KW-0805">Transcription regulation</keyword>
<feature type="compositionally biased region" description="Polar residues" evidence="3">
    <location>
        <begin position="30"/>
        <end position="40"/>
    </location>
</feature>
<dbReference type="InParanoid" id="A0A059D8K1"/>
<keyword evidence="2" id="KW-0804">Transcription</keyword>
<evidence type="ECO:0000256" key="1">
    <source>
        <dbReference type="ARBA" id="ARBA00023015"/>
    </source>
</evidence>
<dbReference type="GO" id="GO:0006355">
    <property type="term" value="P:regulation of DNA-templated transcription"/>
    <property type="evidence" value="ECO:0007669"/>
    <property type="project" value="InterPro"/>
</dbReference>
<protein>
    <recommendedName>
        <fullName evidence="5">BHLH domain-containing protein</fullName>
    </recommendedName>
</protein>
<dbReference type="InterPro" id="IPR044660">
    <property type="entry name" value="IBH1-like"/>
</dbReference>
<feature type="region of interest" description="Disordered" evidence="3">
    <location>
        <begin position="1"/>
        <end position="42"/>
    </location>
</feature>
<evidence type="ECO:0000256" key="3">
    <source>
        <dbReference type="SAM" id="MobiDB-lite"/>
    </source>
</evidence>
<name>A0A059D8K1_EUCGR</name>